<keyword evidence="1" id="KW-0812">Transmembrane</keyword>
<comment type="caution">
    <text evidence="2">The sequence shown here is derived from an EMBL/GenBank/DDBJ whole genome shotgun (WGS) entry which is preliminary data.</text>
</comment>
<proteinExistence type="predicted"/>
<keyword evidence="1" id="KW-0472">Membrane</keyword>
<accession>A0A401HPA1</accession>
<dbReference type="EMBL" id="BFAX01000002">
    <property type="protein sequence ID" value="GBF36059.1"/>
    <property type="molecule type" value="Genomic_DNA"/>
</dbReference>
<dbReference type="AlphaFoldDB" id="A0A401HPA1"/>
<keyword evidence="3" id="KW-1185">Reference proteome</keyword>
<dbReference type="Proteomes" id="UP000290527">
    <property type="component" value="Unassembled WGS sequence"/>
</dbReference>
<keyword evidence="1" id="KW-1133">Transmembrane helix</keyword>
<organism evidence="2 3">
    <name type="scientific">Methanofervidicoccus abyssi</name>
    <dbReference type="NCBI Taxonomy" id="2082189"/>
    <lineage>
        <taxon>Archaea</taxon>
        <taxon>Methanobacteriati</taxon>
        <taxon>Methanobacteriota</taxon>
        <taxon>Methanomada group</taxon>
        <taxon>Methanococci</taxon>
        <taxon>Methanococcales</taxon>
        <taxon>Methanofervidicoccus</taxon>
    </lineage>
</organism>
<sequence length="73" mass="8879">MWGEKRNICLYFLFKIAEVYFKIIIIIIIIIIKAIVDFIKNNLKREEKVRYMLSPGIYHVLRKEDKIPLIFLH</sequence>
<evidence type="ECO:0000313" key="2">
    <source>
        <dbReference type="EMBL" id="GBF36059.1"/>
    </source>
</evidence>
<protein>
    <submittedName>
        <fullName evidence="2">Uncharacterized protein</fullName>
    </submittedName>
</protein>
<evidence type="ECO:0000313" key="3">
    <source>
        <dbReference type="Proteomes" id="UP000290527"/>
    </source>
</evidence>
<gene>
    <name evidence="2" type="ORF">MHHB_P0284</name>
</gene>
<name>A0A401HPA1_9EURY</name>
<feature type="transmembrane region" description="Helical" evidence="1">
    <location>
        <begin position="20"/>
        <end position="39"/>
    </location>
</feature>
<evidence type="ECO:0000256" key="1">
    <source>
        <dbReference type="SAM" id="Phobius"/>
    </source>
</evidence>
<reference evidence="2 3" key="1">
    <citation type="journal article" date="2019" name="Int. J. Syst. Evol. Microbiol.">
        <title>Methanofervidicoccus abyssi gen. nov., sp. nov., a hydrogenotrophic methanogen, isolated from a hydrothermal vent chimney in the Mid-Cayman Spreading Center, the Caribbean Sea.</title>
        <authorList>
            <person name="Sakai S."/>
            <person name="Takaki Y."/>
            <person name="Miyazaki M."/>
            <person name="Ogawara M."/>
            <person name="Yanagawa K."/>
            <person name="Miyazaki J."/>
            <person name="Takai K."/>
        </authorList>
    </citation>
    <scope>NUCLEOTIDE SEQUENCE [LARGE SCALE GENOMIC DNA]</scope>
    <source>
        <strain evidence="2 3">HHB</strain>
    </source>
</reference>